<keyword evidence="1" id="KW-0812">Transmembrane</keyword>
<feature type="transmembrane region" description="Helical" evidence="1">
    <location>
        <begin position="36"/>
        <end position="69"/>
    </location>
</feature>
<evidence type="ECO:0000256" key="1">
    <source>
        <dbReference type="SAM" id="Phobius"/>
    </source>
</evidence>
<keyword evidence="1" id="KW-0472">Membrane</keyword>
<gene>
    <name evidence="2" type="ORF">ACFSBX_00080</name>
</gene>
<evidence type="ECO:0000313" key="2">
    <source>
        <dbReference type="EMBL" id="MFD1597371.1"/>
    </source>
</evidence>
<evidence type="ECO:0008006" key="4">
    <source>
        <dbReference type="Google" id="ProtNLM"/>
    </source>
</evidence>
<protein>
    <recommendedName>
        <fullName evidence="4">AI-2E family transporter</fullName>
    </recommendedName>
</protein>
<accession>A0ABD6CJC4</accession>
<name>A0ABD6CJC4_9EURY</name>
<dbReference type="EMBL" id="JBHUDK010000001">
    <property type="protein sequence ID" value="MFD1597371.1"/>
    <property type="molecule type" value="Genomic_DNA"/>
</dbReference>
<evidence type="ECO:0000313" key="3">
    <source>
        <dbReference type="Proteomes" id="UP001597085"/>
    </source>
</evidence>
<dbReference type="AlphaFoldDB" id="A0ABD6CJC4"/>
<dbReference type="Proteomes" id="UP001597085">
    <property type="component" value="Unassembled WGS sequence"/>
</dbReference>
<dbReference type="RefSeq" id="WP_256422474.1">
    <property type="nucleotide sequence ID" value="NZ_JANHDI010000013.1"/>
</dbReference>
<keyword evidence="3" id="KW-1185">Reference proteome</keyword>
<keyword evidence="1" id="KW-1133">Transmembrane helix</keyword>
<organism evidence="2 3">
    <name type="scientific">Halobellus rarus</name>
    <dbReference type="NCBI Taxonomy" id="1126237"/>
    <lineage>
        <taxon>Archaea</taxon>
        <taxon>Methanobacteriati</taxon>
        <taxon>Methanobacteriota</taxon>
        <taxon>Stenosarchaea group</taxon>
        <taxon>Halobacteria</taxon>
        <taxon>Halobacteriales</taxon>
        <taxon>Haloferacaceae</taxon>
        <taxon>Halobellus</taxon>
    </lineage>
</organism>
<proteinExistence type="predicted"/>
<comment type="caution">
    <text evidence="2">The sequence shown here is derived from an EMBL/GenBank/DDBJ whole genome shotgun (WGS) entry which is preliminary data.</text>
</comment>
<sequence>MSEDATLREIPGAIADYVSGVADVVARGAVVVAVPVLLLGLLAFLVVGGGVALVVLAVVAPAIAAAIALELPSRLRDRFA</sequence>
<reference evidence="2 3" key="1">
    <citation type="journal article" date="2019" name="Int. J. Syst. Evol. Microbiol.">
        <title>The Global Catalogue of Microorganisms (GCM) 10K type strain sequencing project: providing services to taxonomists for standard genome sequencing and annotation.</title>
        <authorList>
            <consortium name="The Broad Institute Genomics Platform"/>
            <consortium name="The Broad Institute Genome Sequencing Center for Infectious Disease"/>
            <person name="Wu L."/>
            <person name="Ma J."/>
        </authorList>
    </citation>
    <scope>NUCLEOTIDE SEQUENCE [LARGE SCALE GENOMIC DNA]</scope>
    <source>
        <strain evidence="2 3">CGMCC 1.12121</strain>
    </source>
</reference>